<gene>
    <name evidence="3" type="ORF">FEQUK3_LOCUS4688</name>
</gene>
<accession>A0A8J2IKF0</accession>
<name>A0A8J2IKF0_FUSEQ</name>
<feature type="region of interest" description="Disordered" evidence="1">
    <location>
        <begin position="199"/>
        <end position="232"/>
    </location>
</feature>
<feature type="chain" id="PRO_5035173685" evidence="2">
    <location>
        <begin position="19"/>
        <end position="274"/>
    </location>
</feature>
<evidence type="ECO:0000256" key="2">
    <source>
        <dbReference type="SAM" id="SignalP"/>
    </source>
</evidence>
<protein>
    <submittedName>
        <fullName evidence="3">Uncharacterized protein</fullName>
    </submittedName>
</protein>
<comment type="caution">
    <text evidence="3">The sequence shown here is derived from an EMBL/GenBank/DDBJ whole genome shotgun (WGS) entry which is preliminary data.</text>
</comment>
<evidence type="ECO:0000313" key="4">
    <source>
        <dbReference type="Proteomes" id="UP000693738"/>
    </source>
</evidence>
<keyword evidence="2" id="KW-0732">Signal</keyword>
<feature type="signal peptide" evidence="2">
    <location>
        <begin position="1"/>
        <end position="18"/>
    </location>
</feature>
<organism evidence="3 4">
    <name type="scientific">Fusarium equiseti</name>
    <name type="common">Fusarium scirpi</name>
    <dbReference type="NCBI Taxonomy" id="61235"/>
    <lineage>
        <taxon>Eukaryota</taxon>
        <taxon>Fungi</taxon>
        <taxon>Dikarya</taxon>
        <taxon>Ascomycota</taxon>
        <taxon>Pezizomycotina</taxon>
        <taxon>Sordariomycetes</taxon>
        <taxon>Hypocreomycetidae</taxon>
        <taxon>Hypocreales</taxon>
        <taxon>Nectriaceae</taxon>
        <taxon>Fusarium</taxon>
        <taxon>Fusarium incarnatum-equiseti species complex</taxon>
    </lineage>
</organism>
<proteinExistence type="predicted"/>
<sequence length="274" mass="29899">MLISTLVFASPLVWGASAFVPYNERIVNNWMKDNEACRQVLLTNIDCDESLSDMGTTGWQGVLQDDDDFAITDGICAKKCGDSLQKWHDSFQKHCAKEGAREKPMLDGRNQLCDKDAKTGKYCNVIIDEFPESDEDEDYSRGGLDVKYLCEPCYVRRLWAFDISGYSPANGWIERMRERMDKECPKSVLAGKDALTATTAPSTTMTASPGSSKVSSTVTSANEAATTAESTPSATTAAVAEVIASSEDNAGVKFGSSEFGNYLVLMMGIAVFYL</sequence>
<dbReference type="EMBL" id="CAJSTJ010000128">
    <property type="protein sequence ID" value="CAG7558990.1"/>
    <property type="molecule type" value="Genomic_DNA"/>
</dbReference>
<evidence type="ECO:0000256" key="1">
    <source>
        <dbReference type="SAM" id="MobiDB-lite"/>
    </source>
</evidence>
<dbReference type="Proteomes" id="UP000693738">
    <property type="component" value="Unassembled WGS sequence"/>
</dbReference>
<reference evidence="3" key="1">
    <citation type="submission" date="2021-05" db="EMBL/GenBank/DDBJ databases">
        <authorList>
            <person name="Khan N."/>
        </authorList>
    </citation>
    <scope>NUCLEOTIDE SEQUENCE</scope>
</reference>
<dbReference type="AlphaFoldDB" id="A0A8J2IKF0"/>
<evidence type="ECO:0000313" key="3">
    <source>
        <dbReference type="EMBL" id="CAG7558990.1"/>
    </source>
</evidence>